<evidence type="ECO:0000313" key="1">
    <source>
        <dbReference type="EMBL" id="MFF3667044.1"/>
    </source>
</evidence>
<evidence type="ECO:0000313" key="2">
    <source>
        <dbReference type="Proteomes" id="UP001602013"/>
    </source>
</evidence>
<reference evidence="1 2" key="1">
    <citation type="submission" date="2024-10" db="EMBL/GenBank/DDBJ databases">
        <title>The Natural Products Discovery Center: Release of the First 8490 Sequenced Strains for Exploring Actinobacteria Biosynthetic Diversity.</title>
        <authorList>
            <person name="Kalkreuter E."/>
            <person name="Kautsar S.A."/>
            <person name="Yang D."/>
            <person name="Bader C.D."/>
            <person name="Teijaro C.N."/>
            <person name="Fluegel L."/>
            <person name="Davis C.M."/>
            <person name="Simpson J.R."/>
            <person name="Lauterbach L."/>
            <person name="Steele A.D."/>
            <person name="Gui C."/>
            <person name="Meng S."/>
            <person name="Li G."/>
            <person name="Viehrig K."/>
            <person name="Ye F."/>
            <person name="Su P."/>
            <person name="Kiefer A.F."/>
            <person name="Nichols A."/>
            <person name="Cepeda A.J."/>
            <person name="Yan W."/>
            <person name="Fan B."/>
            <person name="Jiang Y."/>
            <person name="Adhikari A."/>
            <person name="Zheng C.-J."/>
            <person name="Schuster L."/>
            <person name="Cowan T.M."/>
            <person name="Smanski M.J."/>
            <person name="Chevrette M.G."/>
            <person name="De Carvalho L.P.S."/>
            <person name="Shen B."/>
        </authorList>
    </citation>
    <scope>NUCLEOTIDE SEQUENCE [LARGE SCALE GENOMIC DNA]</scope>
    <source>
        <strain evidence="1 2">NPDC002173</strain>
    </source>
</reference>
<organism evidence="1 2">
    <name type="scientific">Microtetraspora malaysiensis</name>
    <dbReference type="NCBI Taxonomy" id="161358"/>
    <lineage>
        <taxon>Bacteria</taxon>
        <taxon>Bacillati</taxon>
        <taxon>Actinomycetota</taxon>
        <taxon>Actinomycetes</taxon>
        <taxon>Streptosporangiales</taxon>
        <taxon>Streptosporangiaceae</taxon>
        <taxon>Microtetraspora</taxon>
    </lineage>
</organism>
<dbReference type="SUPFAM" id="SSF53850">
    <property type="entry name" value="Periplasmic binding protein-like II"/>
    <property type="match status" value="1"/>
</dbReference>
<keyword evidence="2" id="KW-1185">Reference proteome</keyword>
<dbReference type="PANTHER" id="PTHR43649">
    <property type="entry name" value="ARABINOSE-BINDING PROTEIN-RELATED"/>
    <property type="match status" value="1"/>
</dbReference>
<gene>
    <name evidence="1" type="ORF">ACFYXI_15705</name>
</gene>
<dbReference type="InterPro" id="IPR006059">
    <property type="entry name" value="SBP"/>
</dbReference>
<dbReference type="EMBL" id="JBIASD010000009">
    <property type="protein sequence ID" value="MFF3667044.1"/>
    <property type="molecule type" value="Genomic_DNA"/>
</dbReference>
<dbReference type="Pfam" id="PF13416">
    <property type="entry name" value="SBP_bac_8"/>
    <property type="match status" value="1"/>
</dbReference>
<dbReference type="Gene3D" id="3.40.190.10">
    <property type="entry name" value="Periplasmic binding protein-like II"/>
    <property type="match status" value="2"/>
</dbReference>
<dbReference type="PANTHER" id="PTHR43649:SF12">
    <property type="entry name" value="DIACETYLCHITOBIOSE BINDING PROTEIN DASA"/>
    <property type="match status" value="1"/>
</dbReference>
<name>A0ABW6SPY9_9ACTN</name>
<dbReference type="InterPro" id="IPR050490">
    <property type="entry name" value="Bact_solute-bd_prot1"/>
</dbReference>
<dbReference type="RefSeq" id="WP_387411843.1">
    <property type="nucleotide sequence ID" value="NZ_JBIASD010000009.1"/>
</dbReference>
<sequence length="386" mass="42173">MNARLRGLTWDHPRGYAPLEELAGLDRTGDQSYGRVPGTVSWDRHPLEGFESTPLVELAGTYDLLVIDHPHLADAVESGALRPIDELVSADELDTWRRRSVGPSFDSYHHAMRQWAVPLDAATQVLAVRPDGPPPEATRTWTDILDLARRGSIALCLGGPHAFLTWTSLAIAHGGRPAGPEVYVDEEPALRAMEILTELHRHCDAALADRNPVQVLESLASGTGPDLCPLVYGYVTYSDTDDRGPAVAFRNAPLGPSGRIGSVLGGTGVAVSRHCSEPEVAAAHIRRLMSARVQDELISRVGGQPSSRSAWSDPGVNERWGDFYRDTRTTVDAAWVRPRRVGWVEFQDASSGVLREGLTQRRPARAIVDAVNTLYRRHIGSLEGSR</sequence>
<accession>A0ABW6SPY9</accession>
<dbReference type="Proteomes" id="UP001602013">
    <property type="component" value="Unassembled WGS sequence"/>
</dbReference>
<comment type="caution">
    <text evidence="1">The sequence shown here is derived from an EMBL/GenBank/DDBJ whole genome shotgun (WGS) entry which is preliminary data.</text>
</comment>
<proteinExistence type="predicted"/>
<protein>
    <submittedName>
        <fullName evidence="1">ABC transporter substrate-binding protein</fullName>
    </submittedName>
</protein>